<sequence length="62" mass="7019">MGLSTALSLFRVARYITKALPCINTQQFAAKIITKDQQLLVKLQLFINQLIVSLSEFLHKLS</sequence>
<reference evidence="1 2" key="1">
    <citation type="submission" date="2017-02" db="EMBL/GenBank/DDBJ databases">
        <title>Pseudoalteromonas ulvae TC14 Genome.</title>
        <authorList>
            <person name="Molmeret M."/>
        </authorList>
    </citation>
    <scope>NUCLEOTIDE SEQUENCE [LARGE SCALE GENOMIC DNA]</scope>
    <source>
        <strain evidence="1">TC14</strain>
    </source>
</reference>
<protein>
    <submittedName>
        <fullName evidence="1">Uncharacterized protein</fullName>
    </submittedName>
</protein>
<evidence type="ECO:0000313" key="1">
    <source>
        <dbReference type="EMBL" id="OUL56433.1"/>
    </source>
</evidence>
<dbReference type="Proteomes" id="UP000194841">
    <property type="component" value="Unassembled WGS sequence"/>
</dbReference>
<dbReference type="AlphaFoldDB" id="A0A244CLD8"/>
<name>A0A244CLD8_PSEDV</name>
<dbReference type="EMBL" id="MWPV01000006">
    <property type="protein sequence ID" value="OUL56433.1"/>
    <property type="molecule type" value="Genomic_DNA"/>
</dbReference>
<keyword evidence="2" id="KW-1185">Reference proteome</keyword>
<proteinExistence type="predicted"/>
<evidence type="ECO:0000313" key="2">
    <source>
        <dbReference type="Proteomes" id="UP000194841"/>
    </source>
</evidence>
<gene>
    <name evidence="1" type="ORF">B1199_17340</name>
</gene>
<comment type="caution">
    <text evidence="1">The sequence shown here is derived from an EMBL/GenBank/DDBJ whole genome shotgun (WGS) entry which is preliminary data.</text>
</comment>
<accession>A0A244CLD8</accession>
<organism evidence="1 2">
    <name type="scientific">Pseudoalteromonas ulvae</name>
    <dbReference type="NCBI Taxonomy" id="107327"/>
    <lineage>
        <taxon>Bacteria</taxon>
        <taxon>Pseudomonadati</taxon>
        <taxon>Pseudomonadota</taxon>
        <taxon>Gammaproteobacteria</taxon>
        <taxon>Alteromonadales</taxon>
        <taxon>Pseudoalteromonadaceae</taxon>
        <taxon>Pseudoalteromonas</taxon>
    </lineage>
</organism>